<feature type="domain" description="Tyr recombinase" evidence="4">
    <location>
        <begin position="210"/>
        <end position="377"/>
    </location>
</feature>
<keyword evidence="3" id="KW-0233">DNA recombination</keyword>
<dbReference type="InterPro" id="IPR035386">
    <property type="entry name" value="Arm-DNA-bind_5"/>
</dbReference>
<evidence type="ECO:0000256" key="2">
    <source>
        <dbReference type="ARBA" id="ARBA00023125"/>
    </source>
</evidence>
<dbReference type="PANTHER" id="PTHR30349:SF64">
    <property type="entry name" value="PROPHAGE INTEGRASE INTD-RELATED"/>
    <property type="match status" value="1"/>
</dbReference>
<evidence type="ECO:0000313" key="6">
    <source>
        <dbReference type="Proteomes" id="UP001560573"/>
    </source>
</evidence>
<dbReference type="EMBL" id="JAULBC010000015">
    <property type="protein sequence ID" value="MEX6691281.1"/>
    <property type="molecule type" value="Genomic_DNA"/>
</dbReference>
<reference evidence="5 6" key="1">
    <citation type="submission" date="2023-07" db="EMBL/GenBank/DDBJ databases">
        <authorList>
            <person name="Lian W.-H."/>
        </authorList>
    </citation>
    <scope>NUCLEOTIDE SEQUENCE [LARGE SCALE GENOMIC DNA]</scope>
    <source>
        <strain evidence="5 6">SYSU DXS3180</strain>
    </source>
</reference>
<dbReference type="InterPro" id="IPR010998">
    <property type="entry name" value="Integrase_recombinase_N"/>
</dbReference>
<dbReference type="Gene3D" id="1.10.443.10">
    <property type="entry name" value="Intergrase catalytic core"/>
    <property type="match status" value="1"/>
</dbReference>
<dbReference type="Pfam" id="PF17293">
    <property type="entry name" value="Arm-DNA-bind_5"/>
    <property type="match status" value="1"/>
</dbReference>
<evidence type="ECO:0000256" key="3">
    <source>
        <dbReference type="ARBA" id="ARBA00023172"/>
    </source>
</evidence>
<dbReference type="RefSeq" id="WP_369332696.1">
    <property type="nucleotide sequence ID" value="NZ_JAULBC010000015.1"/>
</dbReference>
<dbReference type="PROSITE" id="PS51898">
    <property type="entry name" value="TYR_RECOMBINASE"/>
    <property type="match status" value="1"/>
</dbReference>
<protein>
    <submittedName>
        <fullName evidence="5">Site-specific integrase</fullName>
    </submittedName>
</protein>
<name>A0ABV3ZN20_9BACT</name>
<dbReference type="PANTHER" id="PTHR30349">
    <property type="entry name" value="PHAGE INTEGRASE-RELATED"/>
    <property type="match status" value="1"/>
</dbReference>
<dbReference type="SUPFAM" id="SSF56349">
    <property type="entry name" value="DNA breaking-rejoining enzymes"/>
    <property type="match status" value="1"/>
</dbReference>
<proteinExistence type="inferred from homology"/>
<accession>A0ABV3ZN20</accession>
<comment type="caution">
    <text evidence="5">The sequence shown here is derived from an EMBL/GenBank/DDBJ whole genome shotgun (WGS) entry which is preliminary data.</text>
</comment>
<dbReference type="Gene3D" id="1.10.150.130">
    <property type="match status" value="1"/>
</dbReference>
<dbReference type="InterPro" id="IPR013762">
    <property type="entry name" value="Integrase-like_cat_sf"/>
</dbReference>
<gene>
    <name evidence="5" type="ORF">QTN47_27475</name>
</gene>
<organism evidence="5 6">
    <name type="scientific">Danxiaibacter flavus</name>
    <dbReference type="NCBI Taxonomy" id="3049108"/>
    <lineage>
        <taxon>Bacteria</taxon>
        <taxon>Pseudomonadati</taxon>
        <taxon>Bacteroidota</taxon>
        <taxon>Chitinophagia</taxon>
        <taxon>Chitinophagales</taxon>
        <taxon>Chitinophagaceae</taxon>
        <taxon>Danxiaibacter</taxon>
    </lineage>
</organism>
<dbReference type="Proteomes" id="UP001560573">
    <property type="component" value="Unassembled WGS sequence"/>
</dbReference>
<dbReference type="InterPro" id="IPR011010">
    <property type="entry name" value="DNA_brk_join_enz"/>
</dbReference>
<dbReference type="InterPro" id="IPR025269">
    <property type="entry name" value="SAM-like_dom"/>
</dbReference>
<dbReference type="InterPro" id="IPR050090">
    <property type="entry name" value="Tyrosine_recombinase_XerCD"/>
</dbReference>
<dbReference type="InterPro" id="IPR002104">
    <property type="entry name" value="Integrase_catalytic"/>
</dbReference>
<dbReference type="Pfam" id="PF00589">
    <property type="entry name" value="Phage_integrase"/>
    <property type="match status" value="1"/>
</dbReference>
<sequence>MGVSIVPTIQRHRVDKSGKCSIILRVYFKGKTVLTENLGQKIDPQHWNEATKEVKKSCPNAILINALISKTVTEINSKILLSQFEDEAISKNTIKVLLRGADGSKDFIKYCREHIPQKYIGEKQAETKRIYLSEVNKLQEFQPEVYFADINYDFLSRYKIWMTSVRKNKENTVWKTFKWMNTMINDAVRMGGYIKKNPFSEFDRGKYIQGQRDFIDISECDKIYKILQTDIPDRLRIVGIYYLFMCYTGLRFQDATVFFNYDEHVVNDERIVIETQKFSTTVNLYMHDRLKTIVNYIKDNELKISNKDFNSYTKVLATLAGIKIDLTAHTGRHTFGATLAELGVPIERAQRLLGHKDKRSTEIYYHIKNKSLDADMQKWNQL</sequence>
<keyword evidence="6" id="KW-1185">Reference proteome</keyword>
<dbReference type="Pfam" id="PF13102">
    <property type="entry name" value="Phage_int_SAM_5"/>
    <property type="match status" value="1"/>
</dbReference>
<evidence type="ECO:0000313" key="5">
    <source>
        <dbReference type="EMBL" id="MEX6691281.1"/>
    </source>
</evidence>
<evidence type="ECO:0000256" key="1">
    <source>
        <dbReference type="ARBA" id="ARBA00008857"/>
    </source>
</evidence>
<evidence type="ECO:0000259" key="4">
    <source>
        <dbReference type="PROSITE" id="PS51898"/>
    </source>
</evidence>
<keyword evidence="2" id="KW-0238">DNA-binding</keyword>
<comment type="similarity">
    <text evidence="1">Belongs to the 'phage' integrase family.</text>
</comment>